<organism evidence="1">
    <name type="scientific">marine sediment metagenome</name>
    <dbReference type="NCBI Taxonomy" id="412755"/>
    <lineage>
        <taxon>unclassified sequences</taxon>
        <taxon>metagenomes</taxon>
        <taxon>ecological metagenomes</taxon>
    </lineage>
</organism>
<gene>
    <name evidence="1" type="ORF">S06H3_36646</name>
</gene>
<accession>X1MKW7</accession>
<reference evidence="1" key="1">
    <citation type="journal article" date="2014" name="Front. Microbiol.">
        <title>High frequency of phylogenetically diverse reductive dehalogenase-homologous genes in deep subseafloor sedimentary metagenomes.</title>
        <authorList>
            <person name="Kawai M."/>
            <person name="Futagami T."/>
            <person name="Toyoda A."/>
            <person name="Takaki Y."/>
            <person name="Nishi S."/>
            <person name="Hori S."/>
            <person name="Arai W."/>
            <person name="Tsubouchi T."/>
            <person name="Morono Y."/>
            <person name="Uchiyama I."/>
            <person name="Ito T."/>
            <person name="Fujiyama A."/>
            <person name="Inagaki F."/>
            <person name="Takami H."/>
        </authorList>
    </citation>
    <scope>NUCLEOTIDE SEQUENCE</scope>
    <source>
        <strain evidence="1">Expedition CK06-06</strain>
    </source>
</reference>
<name>X1MKW7_9ZZZZ</name>
<dbReference type="AlphaFoldDB" id="X1MKW7"/>
<proteinExistence type="predicted"/>
<evidence type="ECO:0000313" key="1">
    <source>
        <dbReference type="EMBL" id="GAI18716.1"/>
    </source>
</evidence>
<comment type="caution">
    <text evidence="1">The sequence shown here is derived from an EMBL/GenBank/DDBJ whole genome shotgun (WGS) entry which is preliminary data.</text>
</comment>
<protein>
    <submittedName>
        <fullName evidence="1">Uncharacterized protein</fullName>
    </submittedName>
</protein>
<dbReference type="EMBL" id="BARV01022215">
    <property type="protein sequence ID" value="GAI18716.1"/>
    <property type="molecule type" value="Genomic_DNA"/>
</dbReference>
<sequence>MKKCNLDCEYQHEGYCIADLYIKGFEPEDCKAKTNDDLMSYDELEDLGIAKW</sequence>